<accession>S2J2D3</accession>
<comment type="similarity">
    <text evidence="2 6">Belongs to the peroxisomal membrane protein PXMP2/4 family.</text>
</comment>
<dbReference type="InterPro" id="IPR007248">
    <property type="entry name" value="Mpv17_PMP22"/>
</dbReference>
<feature type="transmembrane region" description="Helical" evidence="6">
    <location>
        <begin position="55"/>
        <end position="73"/>
    </location>
</feature>
<dbReference type="STRING" id="1220926.S2J2D3"/>
<evidence type="ECO:0000256" key="3">
    <source>
        <dbReference type="ARBA" id="ARBA00022692"/>
    </source>
</evidence>
<dbReference type="InParanoid" id="S2J2D3"/>
<dbReference type="VEuPathDB" id="FungiDB:HMPREF1544_09013"/>
<organism evidence="7 8">
    <name type="scientific">Mucor circinelloides f. circinelloides (strain 1006PhL)</name>
    <name type="common">Mucormycosis agent</name>
    <name type="synonym">Calyptromyces circinelloides</name>
    <dbReference type="NCBI Taxonomy" id="1220926"/>
    <lineage>
        <taxon>Eukaryota</taxon>
        <taxon>Fungi</taxon>
        <taxon>Fungi incertae sedis</taxon>
        <taxon>Mucoromycota</taxon>
        <taxon>Mucoromycotina</taxon>
        <taxon>Mucoromycetes</taxon>
        <taxon>Mucorales</taxon>
        <taxon>Mucorineae</taxon>
        <taxon>Mucoraceae</taxon>
        <taxon>Mucor</taxon>
    </lineage>
</organism>
<dbReference type="AlphaFoldDB" id="S2J2D3"/>
<evidence type="ECO:0000256" key="1">
    <source>
        <dbReference type="ARBA" id="ARBA00004141"/>
    </source>
</evidence>
<proteinExistence type="inferred from homology"/>
<evidence type="ECO:0000256" key="4">
    <source>
        <dbReference type="ARBA" id="ARBA00022989"/>
    </source>
</evidence>
<keyword evidence="3 6" id="KW-0812">Transmembrane</keyword>
<comment type="subcellular location">
    <subcellularLocation>
        <location evidence="1">Membrane</location>
        <topology evidence="1">Multi-pass membrane protein</topology>
    </subcellularLocation>
</comment>
<gene>
    <name evidence="7" type="ORF">HMPREF1544_09013</name>
</gene>
<dbReference type="GO" id="GO:0005739">
    <property type="term" value="C:mitochondrion"/>
    <property type="evidence" value="ECO:0007669"/>
    <property type="project" value="TreeGrafter"/>
</dbReference>
<dbReference type="EMBL" id="KE124045">
    <property type="protein sequence ID" value="EPB84221.1"/>
    <property type="molecule type" value="Genomic_DNA"/>
</dbReference>
<dbReference type="Proteomes" id="UP000014254">
    <property type="component" value="Unassembled WGS sequence"/>
</dbReference>
<dbReference type="OMA" id="AYMKTRH"/>
<evidence type="ECO:0000256" key="5">
    <source>
        <dbReference type="ARBA" id="ARBA00023136"/>
    </source>
</evidence>
<keyword evidence="5 6" id="KW-0472">Membrane</keyword>
<evidence type="ECO:0000256" key="2">
    <source>
        <dbReference type="ARBA" id="ARBA00006824"/>
    </source>
</evidence>
<dbReference type="PANTHER" id="PTHR11266">
    <property type="entry name" value="PEROXISOMAL MEMBRANE PROTEIN 2, PXMP2 MPV17"/>
    <property type="match status" value="1"/>
</dbReference>
<dbReference type="OrthoDB" id="430207at2759"/>
<evidence type="ECO:0000313" key="8">
    <source>
        <dbReference type="Proteomes" id="UP000014254"/>
    </source>
</evidence>
<sequence length="212" mass="23883">MNTFIQKYQYNIINRPIRTFAMQSSFMMTLGDIICQQVVEKKGLKNHDVGRSVRIMIYAGTINGPLVGSWFGFINNAVKIQNKWAATFVRVGIDQAVFSPAILAMFMGGISILEGRTLNEIKMKFENSYFNGLMNAYCYWPFVNIFTFSMIPVHYRPIVNSCFGIAWNSYLSHMNQKSLQSLKLVNFDNTQHTSSTTISTATSALSSSSSST</sequence>
<evidence type="ECO:0000256" key="6">
    <source>
        <dbReference type="RuleBase" id="RU363053"/>
    </source>
</evidence>
<evidence type="ECO:0000313" key="7">
    <source>
        <dbReference type="EMBL" id="EPB84221.1"/>
    </source>
</evidence>
<name>S2J2D3_MUCC1</name>
<dbReference type="eggNOG" id="KOG1944">
    <property type="taxonomic scope" value="Eukaryota"/>
</dbReference>
<dbReference type="PANTHER" id="PTHR11266:SF17">
    <property type="entry name" value="PROTEIN MPV17"/>
    <property type="match status" value="1"/>
</dbReference>
<dbReference type="Pfam" id="PF04117">
    <property type="entry name" value="Mpv17_PMP22"/>
    <property type="match status" value="1"/>
</dbReference>
<protein>
    <recommendedName>
        <fullName evidence="9">Protein SYM1</fullName>
    </recommendedName>
</protein>
<reference evidence="8" key="1">
    <citation type="submission" date="2013-05" db="EMBL/GenBank/DDBJ databases">
        <title>The Genome sequence of Mucor circinelloides f. circinelloides 1006PhL.</title>
        <authorList>
            <consortium name="The Broad Institute Genomics Platform"/>
            <person name="Cuomo C."/>
            <person name="Earl A."/>
            <person name="Findley K."/>
            <person name="Lee S.C."/>
            <person name="Walker B."/>
            <person name="Young S."/>
            <person name="Zeng Q."/>
            <person name="Gargeya S."/>
            <person name="Fitzgerald M."/>
            <person name="Haas B."/>
            <person name="Abouelleil A."/>
            <person name="Allen A.W."/>
            <person name="Alvarado L."/>
            <person name="Arachchi H.M."/>
            <person name="Berlin A.M."/>
            <person name="Chapman S.B."/>
            <person name="Gainer-Dewar J."/>
            <person name="Goldberg J."/>
            <person name="Griggs A."/>
            <person name="Gujja S."/>
            <person name="Hansen M."/>
            <person name="Howarth C."/>
            <person name="Imamovic A."/>
            <person name="Ireland A."/>
            <person name="Larimer J."/>
            <person name="McCowan C."/>
            <person name="Murphy C."/>
            <person name="Pearson M."/>
            <person name="Poon T.W."/>
            <person name="Priest M."/>
            <person name="Roberts A."/>
            <person name="Saif S."/>
            <person name="Shea T."/>
            <person name="Sisk P."/>
            <person name="Sykes S."/>
            <person name="Wortman J."/>
            <person name="Nusbaum C."/>
            <person name="Birren B."/>
        </authorList>
    </citation>
    <scope>NUCLEOTIDE SEQUENCE [LARGE SCALE GENOMIC DNA]</scope>
    <source>
        <strain evidence="8">1006PhL</strain>
    </source>
</reference>
<keyword evidence="8" id="KW-1185">Reference proteome</keyword>
<feature type="transmembrane region" description="Helical" evidence="6">
    <location>
        <begin position="134"/>
        <end position="155"/>
    </location>
</feature>
<evidence type="ECO:0008006" key="9">
    <source>
        <dbReference type="Google" id="ProtNLM"/>
    </source>
</evidence>
<feature type="transmembrane region" description="Helical" evidence="6">
    <location>
        <begin position="93"/>
        <end position="113"/>
    </location>
</feature>
<dbReference type="GO" id="GO:0016020">
    <property type="term" value="C:membrane"/>
    <property type="evidence" value="ECO:0007669"/>
    <property type="project" value="UniProtKB-SubCell"/>
</dbReference>
<keyword evidence="4 6" id="KW-1133">Transmembrane helix</keyword>